<feature type="non-terminal residue" evidence="1">
    <location>
        <position position="1"/>
    </location>
</feature>
<dbReference type="Pfam" id="PF14345">
    <property type="entry name" value="GDYXXLXY"/>
    <property type="match status" value="1"/>
</dbReference>
<gene>
    <name evidence="1" type="ORF">METZ01_LOCUS280592</name>
</gene>
<protein>
    <submittedName>
        <fullName evidence="1">Uncharacterized protein</fullName>
    </submittedName>
</protein>
<sequence length="161" mass="18280">VLGYLNLGILSKESLKANGETILLELAPRDPRSLLQGDYMALNYRLHNELRGKKELRSHRGQIVIKKDDNGVATLNRIYNGKDLAENERLLRFNFSGRRPEVATHSFFFQEGKAKAFEAARYGIFKLDSDGNLMLVDLADENREPISPKAYNEEQPTTNAQ</sequence>
<name>A0A382KT46_9ZZZZ</name>
<accession>A0A382KT46</accession>
<reference evidence="1" key="1">
    <citation type="submission" date="2018-05" db="EMBL/GenBank/DDBJ databases">
        <authorList>
            <person name="Lanie J.A."/>
            <person name="Ng W.-L."/>
            <person name="Kazmierczak K.M."/>
            <person name="Andrzejewski T.M."/>
            <person name="Davidsen T.M."/>
            <person name="Wayne K.J."/>
            <person name="Tettelin H."/>
            <person name="Glass J.I."/>
            <person name="Rusch D."/>
            <person name="Podicherti R."/>
            <person name="Tsui H.-C.T."/>
            <person name="Winkler M.E."/>
        </authorList>
    </citation>
    <scope>NUCLEOTIDE SEQUENCE</scope>
</reference>
<dbReference type="InterPro" id="IPR025833">
    <property type="entry name" value="GDYXXLXY"/>
</dbReference>
<proteinExistence type="predicted"/>
<dbReference type="EMBL" id="UINC01082714">
    <property type="protein sequence ID" value="SVC27738.1"/>
    <property type="molecule type" value="Genomic_DNA"/>
</dbReference>
<evidence type="ECO:0000313" key="1">
    <source>
        <dbReference type="EMBL" id="SVC27738.1"/>
    </source>
</evidence>
<organism evidence="1">
    <name type="scientific">marine metagenome</name>
    <dbReference type="NCBI Taxonomy" id="408172"/>
    <lineage>
        <taxon>unclassified sequences</taxon>
        <taxon>metagenomes</taxon>
        <taxon>ecological metagenomes</taxon>
    </lineage>
</organism>
<dbReference type="AlphaFoldDB" id="A0A382KT46"/>